<accession>A0A0A9AWF6</accession>
<organism evidence="1">
    <name type="scientific">Arundo donax</name>
    <name type="common">Giant reed</name>
    <name type="synonym">Donax arundinaceus</name>
    <dbReference type="NCBI Taxonomy" id="35708"/>
    <lineage>
        <taxon>Eukaryota</taxon>
        <taxon>Viridiplantae</taxon>
        <taxon>Streptophyta</taxon>
        <taxon>Embryophyta</taxon>
        <taxon>Tracheophyta</taxon>
        <taxon>Spermatophyta</taxon>
        <taxon>Magnoliopsida</taxon>
        <taxon>Liliopsida</taxon>
        <taxon>Poales</taxon>
        <taxon>Poaceae</taxon>
        <taxon>PACMAD clade</taxon>
        <taxon>Arundinoideae</taxon>
        <taxon>Arundineae</taxon>
        <taxon>Arundo</taxon>
    </lineage>
</organism>
<reference evidence="1" key="2">
    <citation type="journal article" date="2015" name="Data Brief">
        <title>Shoot transcriptome of the giant reed, Arundo donax.</title>
        <authorList>
            <person name="Barrero R.A."/>
            <person name="Guerrero F.D."/>
            <person name="Moolhuijzen P."/>
            <person name="Goolsby J.A."/>
            <person name="Tidwell J."/>
            <person name="Bellgard S.E."/>
            <person name="Bellgard M.I."/>
        </authorList>
    </citation>
    <scope>NUCLEOTIDE SEQUENCE</scope>
    <source>
        <tissue evidence="1">Shoot tissue taken approximately 20 cm above the soil surface</tissue>
    </source>
</reference>
<name>A0A0A9AWF6_ARUDO</name>
<protein>
    <submittedName>
        <fullName evidence="1">Uncharacterized protein</fullName>
    </submittedName>
</protein>
<reference evidence="1" key="1">
    <citation type="submission" date="2014-09" db="EMBL/GenBank/DDBJ databases">
        <authorList>
            <person name="Magalhaes I.L.F."/>
            <person name="Oliveira U."/>
            <person name="Santos F.R."/>
            <person name="Vidigal T.H.D.A."/>
            <person name="Brescovit A.D."/>
            <person name="Santos A.J."/>
        </authorList>
    </citation>
    <scope>NUCLEOTIDE SEQUENCE</scope>
    <source>
        <tissue evidence="1">Shoot tissue taken approximately 20 cm above the soil surface</tissue>
    </source>
</reference>
<proteinExistence type="predicted"/>
<dbReference type="AlphaFoldDB" id="A0A0A9AWF6"/>
<sequence>MDICYIVRTVLFLILVRKYVSGHFIYF</sequence>
<evidence type="ECO:0000313" key="1">
    <source>
        <dbReference type="EMBL" id="JAD54188.1"/>
    </source>
</evidence>
<dbReference type="EMBL" id="GBRH01243707">
    <property type="protein sequence ID" value="JAD54188.1"/>
    <property type="molecule type" value="Transcribed_RNA"/>
</dbReference>